<gene>
    <name evidence="9" type="primary">phoU</name>
    <name evidence="9" type="ORF">GM661_01695</name>
</gene>
<organism evidence="9 10">
    <name type="scientific">Iocasia fonsfrigidae</name>
    <dbReference type="NCBI Taxonomy" id="2682810"/>
    <lineage>
        <taxon>Bacteria</taxon>
        <taxon>Bacillati</taxon>
        <taxon>Bacillota</taxon>
        <taxon>Clostridia</taxon>
        <taxon>Halanaerobiales</taxon>
        <taxon>Halanaerobiaceae</taxon>
        <taxon>Iocasia</taxon>
    </lineage>
</organism>
<reference evidence="9" key="1">
    <citation type="submission" date="2019-12" db="EMBL/GenBank/DDBJ databases">
        <authorList>
            <person name="zhang j."/>
            <person name="sun C.M."/>
        </authorList>
    </citation>
    <scope>NUCLEOTIDE SEQUENCE</scope>
    <source>
        <strain evidence="9">NS-1</strain>
    </source>
</reference>
<evidence type="ECO:0000313" key="9">
    <source>
        <dbReference type="EMBL" id="QTL96776.1"/>
    </source>
</evidence>
<dbReference type="GO" id="GO:0030643">
    <property type="term" value="P:intracellular phosphate ion homeostasis"/>
    <property type="evidence" value="ECO:0007669"/>
    <property type="project" value="InterPro"/>
</dbReference>
<dbReference type="Proteomes" id="UP000665020">
    <property type="component" value="Chromosome"/>
</dbReference>
<comment type="function">
    <text evidence="7">Plays a role in the regulation of phosphate uptake.</text>
</comment>
<sequence length="217" mass="24668">MEQKYDEKWEELLADLSDMSEIAEDMLQKSIKALDKKDIKLAKEVIQKDDLLDNYQITIEEEASRLLTLGQPLKRDVWNNIAAVKIAGDLERVGDLANDIAETVLDFKNEEYLGPLVMIPELANLVSDMLDTVLEAFVTRDVDLAEAVCRKDEEADNIYRQIYKSSIKIIDASEGTRKISQVVRFINIAKSLERIGDHATNIGEETIYTVTGKRVKY</sequence>
<dbReference type="InterPro" id="IPR038078">
    <property type="entry name" value="PhoU-like_sf"/>
</dbReference>
<dbReference type="RefSeq" id="WP_125987554.1">
    <property type="nucleotide sequence ID" value="NZ_CP046640.1"/>
</dbReference>
<dbReference type="InterPro" id="IPR026022">
    <property type="entry name" value="PhoU_dom"/>
</dbReference>
<evidence type="ECO:0000313" key="10">
    <source>
        <dbReference type="Proteomes" id="UP000665020"/>
    </source>
</evidence>
<protein>
    <recommendedName>
        <fullName evidence="7">Phosphate-specific transport system accessory protein PhoU</fullName>
    </recommendedName>
</protein>
<keyword evidence="10" id="KW-1185">Reference proteome</keyword>
<dbReference type="PANTHER" id="PTHR42930">
    <property type="entry name" value="PHOSPHATE-SPECIFIC TRANSPORT SYSTEM ACCESSORY PROTEIN PHOU"/>
    <property type="match status" value="1"/>
</dbReference>
<comment type="subcellular location">
    <subcellularLocation>
        <location evidence="1 7">Cytoplasm</location>
    </subcellularLocation>
</comment>
<dbReference type="NCBIfam" id="TIGR02135">
    <property type="entry name" value="phoU_full"/>
    <property type="match status" value="1"/>
</dbReference>
<dbReference type="Pfam" id="PF01895">
    <property type="entry name" value="PhoU"/>
    <property type="match status" value="2"/>
</dbReference>
<dbReference type="GO" id="GO:0006817">
    <property type="term" value="P:phosphate ion transport"/>
    <property type="evidence" value="ECO:0007669"/>
    <property type="project" value="UniProtKB-KW"/>
</dbReference>
<evidence type="ECO:0000256" key="3">
    <source>
        <dbReference type="ARBA" id="ARBA00011738"/>
    </source>
</evidence>
<dbReference type="AlphaFoldDB" id="A0A8A7K516"/>
<feature type="domain" description="PhoU" evidence="8">
    <location>
        <begin position="16"/>
        <end position="104"/>
    </location>
</feature>
<evidence type="ECO:0000256" key="1">
    <source>
        <dbReference type="ARBA" id="ARBA00004496"/>
    </source>
</evidence>
<dbReference type="PANTHER" id="PTHR42930:SF3">
    <property type="entry name" value="PHOSPHATE-SPECIFIC TRANSPORT SYSTEM ACCESSORY PROTEIN PHOU"/>
    <property type="match status" value="1"/>
</dbReference>
<dbReference type="FunFam" id="1.20.58.220:FF:000004">
    <property type="entry name" value="Phosphate-specific transport system accessory protein PhoU"/>
    <property type="match status" value="1"/>
</dbReference>
<evidence type="ECO:0000256" key="4">
    <source>
        <dbReference type="ARBA" id="ARBA00022448"/>
    </source>
</evidence>
<evidence type="ECO:0000259" key="8">
    <source>
        <dbReference type="Pfam" id="PF01895"/>
    </source>
</evidence>
<evidence type="ECO:0000256" key="5">
    <source>
        <dbReference type="ARBA" id="ARBA00022490"/>
    </source>
</evidence>
<dbReference type="GO" id="GO:0045936">
    <property type="term" value="P:negative regulation of phosphate metabolic process"/>
    <property type="evidence" value="ECO:0007669"/>
    <property type="project" value="InterPro"/>
</dbReference>
<dbReference type="PIRSF" id="PIRSF003107">
    <property type="entry name" value="PhoU"/>
    <property type="match status" value="1"/>
</dbReference>
<dbReference type="InterPro" id="IPR028366">
    <property type="entry name" value="PhoU"/>
</dbReference>
<dbReference type="GO" id="GO:0005737">
    <property type="term" value="C:cytoplasm"/>
    <property type="evidence" value="ECO:0007669"/>
    <property type="project" value="UniProtKB-SubCell"/>
</dbReference>
<name>A0A8A7K516_9FIRM</name>
<keyword evidence="5 7" id="KW-0963">Cytoplasm</keyword>
<feature type="domain" description="PhoU" evidence="8">
    <location>
        <begin position="119"/>
        <end position="205"/>
    </location>
</feature>
<keyword evidence="6 7" id="KW-0592">Phosphate transport</keyword>
<accession>A0A8A7K516</accession>
<dbReference type="SUPFAM" id="SSF109755">
    <property type="entry name" value="PhoU-like"/>
    <property type="match status" value="1"/>
</dbReference>
<keyword evidence="4 7" id="KW-0813">Transport</keyword>
<evidence type="ECO:0000256" key="2">
    <source>
        <dbReference type="ARBA" id="ARBA00008107"/>
    </source>
</evidence>
<evidence type="ECO:0000256" key="6">
    <source>
        <dbReference type="ARBA" id="ARBA00022592"/>
    </source>
</evidence>
<evidence type="ECO:0000256" key="7">
    <source>
        <dbReference type="PIRNR" id="PIRNR003107"/>
    </source>
</evidence>
<dbReference type="EMBL" id="CP046640">
    <property type="protein sequence ID" value="QTL96776.1"/>
    <property type="molecule type" value="Genomic_DNA"/>
</dbReference>
<dbReference type="KEGG" id="ifn:GM661_01695"/>
<comment type="similarity">
    <text evidence="2 7">Belongs to the PhoU family.</text>
</comment>
<comment type="subunit">
    <text evidence="3 7">Homodimer.</text>
</comment>
<dbReference type="Gene3D" id="1.20.58.220">
    <property type="entry name" value="Phosphate transport system protein phou homolog 2, domain 2"/>
    <property type="match status" value="2"/>
</dbReference>
<proteinExistence type="inferred from homology"/>